<dbReference type="EMBL" id="CP024988">
    <property type="protein sequence ID" value="AWT26624.1"/>
    <property type="molecule type" value="Genomic_DNA"/>
</dbReference>
<dbReference type="InterPro" id="IPR056362">
    <property type="entry name" value="AtuA-like_ferredoxin_dom"/>
</dbReference>
<organism evidence="3 4">
    <name type="scientific">Corynebacterium provencense</name>
    <dbReference type="NCBI Taxonomy" id="1737425"/>
    <lineage>
        <taxon>Bacteria</taxon>
        <taxon>Bacillati</taxon>
        <taxon>Actinomycetota</taxon>
        <taxon>Actinomycetes</taxon>
        <taxon>Mycobacteriales</taxon>
        <taxon>Corynebacteriaceae</taxon>
        <taxon>Corynebacterium</taxon>
    </lineage>
</organism>
<dbReference type="Pfam" id="PF23544">
    <property type="entry name" value="AtuA_ferredoxin"/>
    <property type="match status" value="1"/>
</dbReference>
<dbReference type="STRING" id="1737425.GCA_900049755_01021"/>
<gene>
    <name evidence="3" type="ORF">Csp1_18480</name>
</gene>
<name>A0A2Z3YVP2_9CORY</name>
<dbReference type="Proteomes" id="UP000247696">
    <property type="component" value="Chromosome"/>
</dbReference>
<evidence type="ECO:0000313" key="3">
    <source>
        <dbReference type="EMBL" id="AWT26624.1"/>
    </source>
</evidence>
<sequence>MKRLDDYADARAGDKGDTLIVAVLPRTTVDYHHLRTRLTATAVARHFRCDVATVTLREIPAVEAFVAELRGVLGGGVTGSPVLDGHGKTLSYHMLTLPLEDAEDDSPSAEPPHLMHPVPAQLEP</sequence>
<proteinExistence type="predicted"/>
<evidence type="ECO:0000259" key="2">
    <source>
        <dbReference type="Pfam" id="PF23544"/>
    </source>
</evidence>
<dbReference type="KEGG" id="cpre:Csp1_18480"/>
<protein>
    <recommendedName>
        <fullName evidence="2">AtuA-like ferredoxin-fold domain-containing protein</fullName>
    </recommendedName>
</protein>
<evidence type="ECO:0000313" key="4">
    <source>
        <dbReference type="Proteomes" id="UP000247696"/>
    </source>
</evidence>
<keyword evidence="4" id="KW-1185">Reference proteome</keyword>
<reference evidence="4" key="1">
    <citation type="submission" date="2017-11" db="EMBL/GenBank/DDBJ databases">
        <title>Otitis media/interna in a cat caused by the recently described species Corynebacterium provencense.</title>
        <authorList>
            <person name="Kittl S."/>
            <person name="Brodard I."/>
            <person name="Rychener L."/>
            <person name="Jores J."/>
            <person name="Roosje P."/>
            <person name="Gobeli Brawand S."/>
        </authorList>
    </citation>
    <scope>NUCLEOTIDE SEQUENCE [LARGE SCALE GENOMIC DNA]</scope>
    <source>
        <strain evidence="4">17KM38</strain>
    </source>
</reference>
<accession>A0A2Z3YVP2</accession>
<dbReference type="AlphaFoldDB" id="A0A2Z3YVP2"/>
<feature type="domain" description="AtuA-like ferredoxin-fold" evidence="2">
    <location>
        <begin position="3"/>
        <end position="98"/>
    </location>
</feature>
<evidence type="ECO:0000256" key="1">
    <source>
        <dbReference type="SAM" id="MobiDB-lite"/>
    </source>
</evidence>
<feature type="region of interest" description="Disordered" evidence="1">
    <location>
        <begin position="98"/>
        <end position="124"/>
    </location>
</feature>
<dbReference type="RefSeq" id="WP_227871009.1">
    <property type="nucleotide sequence ID" value="NZ_CP024988.1"/>
</dbReference>